<protein>
    <recommendedName>
        <fullName evidence="4">DUF308 domain-containing protein</fullName>
    </recommendedName>
</protein>
<reference evidence="2 3" key="1">
    <citation type="submission" date="2023-09" db="EMBL/GenBank/DDBJ databases">
        <title>Complete Genome and Methylome dissection of Bacillus brevis NEB573 original source of BbsI restriction endonuclease.</title>
        <authorList>
            <person name="Fomenkov A."/>
            <person name="Roberts R.D."/>
        </authorList>
    </citation>
    <scope>NUCLEOTIDE SEQUENCE [LARGE SCALE GENOMIC DNA]</scope>
    <source>
        <strain evidence="2 3">NEB573</strain>
    </source>
</reference>
<evidence type="ECO:0000313" key="3">
    <source>
        <dbReference type="Proteomes" id="UP001256827"/>
    </source>
</evidence>
<feature type="transmembrane region" description="Helical" evidence="1">
    <location>
        <begin position="98"/>
        <end position="122"/>
    </location>
</feature>
<feature type="transmembrane region" description="Helical" evidence="1">
    <location>
        <begin position="71"/>
        <end position="92"/>
    </location>
</feature>
<proteinExistence type="predicted"/>
<feature type="transmembrane region" description="Helical" evidence="1">
    <location>
        <begin position="12"/>
        <end position="31"/>
    </location>
</feature>
<dbReference type="Proteomes" id="UP001256827">
    <property type="component" value="Chromosome"/>
</dbReference>
<keyword evidence="1" id="KW-1133">Transmembrane helix</keyword>
<accession>A0ABY9T4W2</accession>
<dbReference type="RefSeq" id="WP_310767684.1">
    <property type="nucleotide sequence ID" value="NZ_CP134050.1"/>
</dbReference>
<gene>
    <name evidence="2" type="ORF">RGB73_00325</name>
</gene>
<evidence type="ECO:0000256" key="1">
    <source>
        <dbReference type="SAM" id="Phobius"/>
    </source>
</evidence>
<feature type="transmembrane region" description="Helical" evidence="1">
    <location>
        <begin position="37"/>
        <end position="59"/>
    </location>
</feature>
<keyword evidence="1" id="KW-0472">Membrane</keyword>
<sequence length="161" mass="17940">MTSKNVEKKKEPLGGIAVAISMVLAALFLFLNPSYLGIVIVTNTVGTVLMIFGIIGLSIEINKMIGEKPIGFDDVGLGFAFLVFWAIIYHYFGGVIVNWILLFFLFFGLYGSVLGIAKIINFVSFEVHNKKQKWLRFAVFLIQVLGFGATILQYLTSFKLM</sequence>
<evidence type="ECO:0008006" key="4">
    <source>
        <dbReference type="Google" id="ProtNLM"/>
    </source>
</evidence>
<feature type="transmembrane region" description="Helical" evidence="1">
    <location>
        <begin position="134"/>
        <end position="155"/>
    </location>
</feature>
<dbReference type="EMBL" id="CP134050">
    <property type="protein sequence ID" value="WNC14882.1"/>
    <property type="molecule type" value="Genomic_DNA"/>
</dbReference>
<evidence type="ECO:0000313" key="2">
    <source>
        <dbReference type="EMBL" id="WNC14882.1"/>
    </source>
</evidence>
<keyword evidence="1" id="KW-0812">Transmembrane</keyword>
<keyword evidence="3" id="KW-1185">Reference proteome</keyword>
<organism evidence="2 3">
    <name type="scientific">Brevibacillus brevis</name>
    <name type="common">Bacillus brevis</name>
    <dbReference type="NCBI Taxonomy" id="1393"/>
    <lineage>
        <taxon>Bacteria</taxon>
        <taxon>Bacillati</taxon>
        <taxon>Bacillota</taxon>
        <taxon>Bacilli</taxon>
        <taxon>Bacillales</taxon>
        <taxon>Paenibacillaceae</taxon>
        <taxon>Brevibacillus</taxon>
    </lineage>
</organism>
<name>A0ABY9T4W2_BREBE</name>